<dbReference type="PANTHER" id="PTHR21258:SF55">
    <property type="entry name" value="FI23523P1"/>
    <property type="match status" value="1"/>
</dbReference>
<protein>
    <recommendedName>
        <fullName evidence="7">IRS-type PTB domain-containing protein</fullName>
    </recommendedName>
</protein>
<dbReference type="EMBL" id="JAPWTJ010001141">
    <property type="protein sequence ID" value="KAJ8973629.1"/>
    <property type="molecule type" value="Genomic_DNA"/>
</dbReference>
<feature type="region of interest" description="Disordered" evidence="6">
    <location>
        <begin position="154"/>
        <end position="197"/>
    </location>
</feature>
<dbReference type="InterPro" id="IPR011993">
    <property type="entry name" value="PH-like_dom_sf"/>
</dbReference>
<gene>
    <name evidence="8" type="ORF">NQ317_011957</name>
</gene>
<dbReference type="PANTHER" id="PTHR21258">
    <property type="entry name" value="DOCKING PROTEIN RELATED"/>
    <property type="match status" value="1"/>
</dbReference>
<dbReference type="SMART" id="SM00310">
    <property type="entry name" value="PTBI"/>
    <property type="match status" value="1"/>
</dbReference>
<feature type="region of interest" description="Disordered" evidence="6">
    <location>
        <begin position="352"/>
        <end position="375"/>
    </location>
</feature>
<dbReference type="InterPro" id="IPR038742">
    <property type="entry name" value="FRS2_PTB"/>
</dbReference>
<keyword evidence="9" id="KW-1185">Reference proteome</keyword>
<evidence type="ECO:0000313" key="9">
    <source>
        <dbReference type="Proteomes" id="UP001162164"/>
    </source>
</evidence>
<comment type="caution">
    <text evidence="8">The sequence shown here is derived from an EMBL/GenBank/DDBJ whole genome shotgun (WGS) entry which is preliminary data.</text>
</comment>
<evidence type="ECO:0000256" key="3">
    <source>
        <dbReference type="ARBA" id="ARBA00022707"/>
    </source>
</evidence>
<dbReference type="Pfam" id="PF02174">
    <property type="entry name" value="IRS"/>
    <property type="match status" value="1"/>
</dbReference>
<name>A0ABQ9J7L5_9CUCU</name>
<dbReference type="InterPro" id="IPR002404">
    <property type="entry name" value="IRS_PTB"/>
</dbReference>
<evidence type="ECO:0000313" key="8">
    <source>
        <dbReference type="EMBL" id="KAJ8973629.1"/>
    </source>
</evidence>
<comment type="subcellular location">
    <subcellularLocation>
        <location evidence="1">Membrane</location>
    </subcellularLocation>
</comment>
<dbReference type="Proteomes" id="UP001162164">
    <property type="component" value="Unassembled WGS sequence"/>
</dbReference>
<keyword evidence="5" id="KW-0449">Lipoprotein</keyword>
<feature type="domain" description="IRS-type PTB" evidence="7">
    <location>
        <begin position="10"/>
        <end position="112"/>
    </location>
</feature>
<proteinExistence type="predicted"/>
<evidence type="ECO:0000256" key="5">
    <source>
        <dbReference type="ARBA" id="ARBA00023288"/>
    </source>
</evidence>
<accession>A0ABQ9J7L5</accession>
<dbReference type="CDD" id="cd01202">
    <property type="entry name" value="PTB_FRS2"/>
    <property type="match status" value="1"/>
</dbReference>
<dbReference type="Gene3D" id="2.30.29.30">
    <property type="entry name" value="Pleckstrin-homology domain (PH domain)/Phosphotyrosine-binding domain (PTB)"/>
    <property type="match status" value="1"/>
</dbReference>
<dbReference type="SMART" id="SM01244">
    <property type="entry name" value="IRS"/>
    <property type="match status" value="1"/>
</dbReference>
<evidence type="ECO:0000259" key="7">
    <source>
        <dbReference type="PROSITE" id="PS51064"/>
    </source>
</evidence>
<keyword evidence="2" id="KW-0597">Phosphoprotein</keyword>
<dbReference type="InterPro" id="IPR050996">
    <property type="entry name" value="Docking_Protein_DOK"/>
</dbReference>
<dbReference type="SUPFAM" id="SSF50729">
    <property type="entry name" value="PH domain-like"/>
    <property type="match status" value="1"/>
</dbReference>
<keyword evidence="4" id="KW-0472">Membrane</keyword>
<dbReference type="PROSITE" id="PS51064">
    <property type="entry name" value="IRS_PTB"/>
    <property type="match status" value="1"/>
</dbReference>
<organism evidence="8 9">
    <name type="scientific">Molorchus minor</name>
    <dbReference type="NCBI Taxonomy" id="1323400"/>
    <lineage>
        <taxon>Eukaryota</taxon>
        <taxon>Metazoa</taxon>
        <taxon>Ecdysozoa</taxon>
        <taxon>Arthropoda</taxon>
        <taxon>Hexapoda</taxon>
        <taxon>Insecta</taxon>
        <taxon>Pterygota</taxon>
        <taxon>Neoptera</taxon>
        <taxon>Endopterygota</taxon>
        <taxon>Coleoptera</taxon>
        <taxon>Polyphaga</taxon>
        <taxon>Cucujiformia</taxon>
        <taxon>Chrysomeloidea</taxon>
        <taxon>Cerambycidae</taxon>
        <taxon>Lamiinae</taxon>
        <taxon>Monochamini</taxon>
        <taxon>Molorchus</taxon>
    </lineage>
</organism>
<evidence type="ECO:0000256" key="4">
    <source>
        <dbReference type="ARBA" id="ARBA00023136"/>
    </source>
</evidence>
<evidence type="ECO:0000256" key="1">
    <source>
        <dbReference type="ARBA" id="ARBA00004370"/>
    </source>
</evidence>
<feature type="compositionally biased region" description="Polar residues" evidence="6">
    <location>
        <begin position="364"/>
        <end position="375"/>
    </location>
</feature>
<sequence>MGCVSSKSDINDRHPNIFQVTNVNDQGRPISPGKLQVTETELVLYQRGKEPTKWPLRSLRKYGFDTEVFSFECGRRCPTGHGIYAFRCRKAEQLFNIVQLHITGNISDENNPLNSNLNTNIEFPIPAVSTGPPVQRRTADQNFQPEGYLNPVTAPTNARPHAMISRPGSVSSNGPISPTTISPPPDVPLEHNNNKRGSLVADPSYTNTGAILENGAVLPNYANLGIQKICTKDINVAKEMTDIPEKLIESEEKHCYANIDTKDIENLRPMPDTHLPSVPPTPTIPYSDMEYVAEYITVREVNYAELDLDAAGKSIANSPQVAVESPKVEKKSYATIDFQKTNALSQSINPTMTVEEGSRKTRHNSTINYNNSLSD</sequence>
<reference evidence="8" key="1">
    <citation type="journal article" date="2023" name="Insect Mol. Biol.">
        <title>Genome sequencing provides insights into the evolution of gene families encoding plant cell wall-degrading enzymes in longhorned beetles.</title>
        <authorList>
            <person name="Shin N.R."/>
            <person name="Okamura Y."/>
            <person name="Kirsch R."/>
            <person name="Pauchet Y."/>
        </authorList>
    </citation>
    <scope>NUCLEOTIDE SEQUENCE</scope>
    <source>
        <strain evidence="8">MMC_N1</strain>
    </source>
</reference>
<keyword evidence="3" id="KW-0519">Myristate</keyword>
<evidence type="ECO:0000256" key="2">
    <source>
        <dbReference type="ARBA" id="ARBA00022553"/>
    </source>
</evidence>
<evidence type="ECO:0000256" key="6">
    <source>
        <dbReference type="SAM" id="MobiDB-lite"/>
    </source>
</evidence>